<name>A0A1N7QVU0_9BACT</name>
<evidence type="ECO:0000256" key="1">
    <source>
        <dbReference type="SAM" id="SignalP"/>
    </source>
</evidence>
<feature type="signal peptide" evidence="1">
    <location>
        <begin position="1"/>
        <end position="19"/>
    </location>
</feature>
<dbReference type="InterPro" id="IPR011990">
    <property type="entry name" value="TPR-like_helical_dom_sf"/>
</dbReference>
<dbReference type="Pfam" id="PF11138">
    <property type="entry name" value="DUF2911"/>
    <property type="match status" value="1"/>
</dbReference>
<evidence type="ECO:0000313" key="2">
    <source>
        <dbReference type="EMBL" id="SIT26936.1"/>
    </source>
</evidence>
<dbReference type="EMBL" id="FTOR01000007">
    <property type="protein sequence ID" value="SIT26936.1"/>
    <property type="molecule type" value="Genomic_DNA"/>
</dbReference>
<dbReference type="Gene3D" id="1.25.40.10">
    <property type="entry name" value="Tetratricopeptide repeat domain"/>
    <property type="match status" value="1"/>
</dbReference>
<dbReference type="OrthoDB" id="9808374at2"/>
<dbReference type="STRING" id="477680.SAMN05421788_10790"/>
<sequence length="278" mass="30255">MKAFLLSTILMSGVLCASAQPLATPQPSPSQTIKQNFSVGSLELSYSRPGLKGRKLGTDLAPYGKVWRTGANGATIIQFSDDVTIGGVALKAGKYGVLSIPGATEWTLIITKDLNVNQPSLYKQENDVVRVKAPVTKLAEKVETFTMNFANFTSSSCDLQLMWENSAVALPIVANTDEKVMKQIDDIFSKDSKPYFAAASYYYDNGKDMAKAKEWVDKATQDPANAKAFYMFLLKARIYQKLGDKAGAKASAEKCIAGATEAKNEEYVKMAQDVIKSL</sequence>
<proteinExistence type="predicted"/>
<keyword evidence="3" id="KW-1185">Reference proteome</keyword>
<dbReference type="Proteomes" id="UP000186917">
    <property type="component" value="Unassembled WGS sequence"/>
</dbReference>
<organism evidence="2 3">
    <name type="scientific">Filimonas lacunae</name>
    <dbReference type="NCBI Taxonomy" id="477680"/>
    <lineage>
        <taxon>Bacteria</taxon>
        <taxon>Pseudomonadati</taxon>
        <taxon>Bacteroidota</taxon>
        <taxon>Chitinophagia</taxon>
        <taxon>Chitinophagales</taxon>
        <taxon>Chitinophagaceae</taxon>
        <taxon>Filimonas</taxon>
    </lineage>
</organism>
<gene>
    <name evidence="2" type="ORF">SAMN05421788_10790</name>
</gene>
<keyword evidence="1" id="KW-0732">Signal</keyword>
<feature type="chain" id="PRO_5012681564" description="DUF2911 domain-containing protein" evidence="1">
    <location>
        <begin position="20"/>
        <end position="278"/>
    </location>
</feature>
<evidence type="ECO:0000313" key="3">
    <source>
        <dbReference type="Proteomes" id="UP000186917"/>
    </source>
</evidence>
<dbReference type="AlphaFoldDB" id="A0A1N7QVU0"/>
<dbReference type="RefSeq" id="WP_076380691.1">
    <property type="nucleotide sequence ID" value="NZ_AP017422.1"/>
</dbReference>
<protein>
    <recommendedName>
        <fullName evidence="4">DUF2911 domain-containing protein</fullName>
    </recommendedName>
</protein>
<evidence type="ECO:0008006" key="4">
    <source>
        <dbReference type="Google" id="ProtNLM"/>
    </source>
</evidence>
<accession>A0A1N7QVU0</accession>
<dbReference type="InterPro" id="IPR021314">
    <property type="entry name" value="DUF2911"/>
</dbReference>
<reference evidence="3" key="1">
    <citation type="submission" date="2017-01" db="EMBL/GenBank/DDBJ databases">
        <authorList>
            <person name="Varghese N."/>
            <person name="Submissions S."/>
        </authorList>
    </citation>
    <scope>NUCLEOTIDE SEQUENCE [LARGE SCALE GENOMIC DNA]</scope>
    <source>
        <strain evidence="3">DSM 21054</strain>
    </source>
</reference>